<evidence type="ECO:0000313" key="13">
    <source>
        <dbReference type="EMBL" id="CCF55832.1"/>
    </source>
</evidence>
<dbReference type="GO" id="GO:0005634">
    <property type="term" value="C:nucleus"/>
    <property type="evidence" value="ECO:0007669"/>
    <property type="project" value="UniProtKB-SubCell"/>
</dbReference>
<comment type="subcellular location">
    <subcellularLocation>
        <location evidence="1">Nucleus</location>
    </subcellularLocation>
</comment>
<dbReference type="KEGG" id="kaf:KAFR_0A03970"/>
<dbReference type="FunFam" id="3.80.10.10:FF:000296">
    <property type="entry name" value="mRNA export factor MEX67"/>
    <property type="match status" value="1"/>
</dbReference>
<evidence type="ECO:0000256" key="8">
    <source>
        <dbReference type="ARBA" id="ARBA00023242"/>
    </source>
</evidence>
<evidence type="ECO:0000256" key="9">
    <source>
        <dbReference type="ARBA" id="ARBA00055253"/>
    </source>
</evidence>
<evidence type="ECO:0000256" key="1">
    <source>
        <dbReference type="ARBA" id="ARBA00004123"/>
    </source>
</evidence>
<dbReference type="GeneID" id="13882293"/>
<name>H2AN82_KAZAF</name>
<evidence type="ECO:0000259" key="12">
    <source>
        <dbReference type="PROSITE" id="PS51281"/>
    </source>
</evidence>
<dbReference type="HOGENOM" id="CLU_024991_1_1_1"/>
<feature type="domain" description="TAP-C" evidence="12">
    <location>
        <begin position="490"/>
        <end position="541"/>
    </location>
</feature>
<dbReference type="PANTHER" id="PTHR10662:SF22">
    <property type="entry name" value="NUCLEAR RNA EXPORT FACTOR 1"/>
    <property type="match status" value="1"/>
</dbReference>
<dbReference type="InterPro" id="IPR009060">
    <property type="entry name" value="UBA-like_sf"/>
</dbReference>
<comment type="similarity">
    <text evidence="2">Belongs to the NXF family.</text>
</comment>
<evidence type="ECO:0000313" key="14">
    <source>
        <dbReference type="Proteomes" id="UP000005220"/>
    </source>
</evidence>
<evidence type="ECO:0000256" key="10">
    <source>
        <dbReference type="ARBA" id="ARBA00069694"/>
    </source>
</evidence>
<feature type="domain" description="NTF2" evidence="11">
    <location>
        <begin position="278"/>
        <end position="461"/>
    </location>
</feature>
<dbReference type="GO" id="GO:0003723">
    <property type="term" value="F:RNA binding"/>
    <property type="evidence" value="ECO:0007669"/>
    <property type="project" value="TreeGrafter"/>
</dbReference>
<dbReference type="InterPro" id="IPR032710">
    <property type="entry name" value="NTF2-like_dom_sf"/>
</dbReference>
<evidence type="ECO:0000256" key="6">
    <source>
        <dbReference type="ARBA" id="ARBA00022737"/>
    </source>
</evidence>
<dbReference type="Pfam" id="PF18444">
    <property type="entry name" value="RRM_9"/>
    <property type="match status" value="1"/>
</dbReference>
<dbReference type="eggNOG" id="KOG3763">
    <property type="taxonomic scope" value="Eukaryota"/>
</dbReference>
<dbReference type="SUPFAM" id="SSF52058">
    <property type="entry name" value="L domain-like"/>
    <property type="match status" value="1"/>
</dbReference>
<evidence type="ECO:0000256" key="5">
    <source>
        <dbReference type="ARBA" id="ARBA00022614"/>
    </source>
</evidence>
<dbReference type="PANTHER" id="PTHR10662">
    <property type="entry name" value="NUCLEAR RNA EXPORT FACTOR"/>
    <property type="match status" value="1"/>
</dbReference>
<dbReference type="Gene3D" id="1.10.8.10">
    <property type="entry name" value="DNA helicase RuvA subunit, C-terminal domain"/>
    <property type="match status" value="1"/>
</dbReference>
<dbReference type="OrthoDB" id="25872at2759"/>
<dbReference type="InterPro" id="IPR032675">
    <property type="entry name" value="LRR_dom_sf"/>
</dbReference>
<gene>
    <name evidence="13" type="primary">KAFR0A03970</name>
    <name evidence="13" type="ORF">KAFR_0A03970</name>
</gene>
<dbReference type="EMBL" id="HE650821">
    <property type="protein sequence ID" value="CCF55832.1"/>
    <property type="molecule type" value="Genomic_DNA"/>
</dbReference>
<sequence length="541" mass="61472">MNNFHNVNNLNNLAQQKLQSNRVKISIRNWSNAPLQDLLNFISRNIRLTIMNVTTEGPLMVGYVNNMNDAKNLKRFDGSKFAGNNLKIEILDGDNNSTSSTVNLLKSFLYKRYDPNTKMLDLSNLQDDPALVSSGLFNSVSTKSRSFPAMMKIASKENAMIVESVNLAENNLRDLNFVSSLAQTYPKLKNLCLANNQINKLRAMEVWKNKFKHLRELLMINNPITQEKLYKSEMLNVFPRLVVLDNVVVRDEAKLTSIYNLPMQKQQFFFEDNSLGSSSTDFITNFLNLWDFNRSQLLGLYTPQSQFSVSIDSSLPTNSVKVSDQTPSFGYYLPNSRNITKISTPKLIQERLCQDQNQIMNAFNSLPKTKHELLENPSAYSMETVSLPLLNGFIITLHGYFAEIEKPELENKKPTSGKARRFNTGYSSNNNKKLSKKSFDRTWVIVPVGDSVVIASDLLTIRPYAFGSWEISGSAKTLQLPPEIQAKLNTEQLLLLEKLHSETKLTAEYTYMLAEQSKWEYNMAVATFQNNANNLPPNAFV</sequence>
<keyword evidence="14" id="KW-1185">Reference proteome</keyword>
<dbReference type="Pfam" id="PF03943">
    <property type="entry name" value="TAP_C"/>
    <property type="match status" value="1"/>
</dbReference>
<dbReference type="PROSITE" id="PS50177">
    <property type="entry name" value="NTF2_DOMAIN"/>
    <property type="match status" value="1"/>
</dbReference>
<dbReference type="AlphaFoldDB" id="H2AN82"/>
<dbReference type="InterPro" id="IPR002075">
    <property type="entry name" value="NTF2_dom"/>
</dbReference>
<proteinExistence type="inferred from homology"/>
<dbReference type="Pfam" id="PF24048">
    <property type="entry name" value="LRR_NXF1-5"/>
    <property type="match status" value="1"/>
</dbReference>
<accession>H2AN82</accession>
<organism evidence="13 14">
    <name type="scientific">Kazachstania africana (strain ATCC 22294 / BCRC 22015 / CBS 2517 / CECT 1963 / NBRC 1671 / NRRL Y-8276)</name>
    <name type="common">Yeast</name>
    <name type="synonym">Kluyveromyces africanus</name>
    <dbReference type="NCBI Taxonomy" id="1071382"/>
    <lineage>
        <taxon>Eukaryota</taxon>
        <taxon>Fungi</taxon>
        <taxon>Dikarya</taxon>
        <taxon>Ascomycota</taxon>
        <taxon>Saccharomycotina</taxon>
        <taxon>Saccharomycetes</taxon>
        <taxon>Saccharomycetales</taxon>
        <taxon>Saccharomycetaceae</taxon>
        <taxon>Kazachstania</taxon>
    </lineage>
</organism>
<reference evidence="13 14" key="1">
    <citation type="journal article" date="2011" name="Proc. Natl. Acad. Sci. U.S.A.">
        <title>Evolutionary erosion of yeast sex chromosomes by mating-type switching accidents.</title>
        <authorList>
            <person name="Gordon J.L."/>
            <person name="Armisen D."/>
            <person name="Proux-Wera E."/>
            <person name="Oheigeartaigh S.S."/>
            <person name="Byrne K.P."/>
            <person name="Wolfe K.H."/>
        </authorList>
    </citation>
    <scope>NUCLEOTIDE SEQUENCE [LARGE SCALE GENOMIC DNA]</scope>
    <source>
        <strain evidence="14">ATCC 22294 / BCRC 22015 / CBS 2517 / CECT 1963 / NBRC 1671 / NRRL Y-8276</strain>
    </source>
</reference>
<keyword evidence="4" id="KW-0963">Cytoplasm</keyword>
<evidence type="ECO:0000256" key="7">
    <source>
        <dbReference type="ARBA" id="ARBA00022816"/>
    </source>
</evidence>
<evidence type="ECO:0000259" key="11">
    <source>
        <dbReference type="PROSITE" id="PS50177"/>
    </source>
</evidence>
<keyword evidence="5" id="KW-0433">Leucine-rich repeat</keyword>
<dbReference type="Gene3D" id="3.80.10.10">
    <property type="entry name" value="Ribonuclease Inhibitor"/>
    <property type="match status" value="1"/>
</dbReference>
<dbReference type="InterPro" id="IPR018222">
    <property type="entry name" value="Nuclear_transport_factor_2_euk"/>
</dbReference>
<evidence type="ECO:0000256" key="3">
    <source>
        <dbReference type="ARBA" id="ARBA00022448"/>
    </source>
</evidence>
<dbReference type="GO" id="GO:0016973">
    <property type="term" value="P:poly(A)+ mRNA export from nucleus"/>
    <property type="evidence" value="ECO:0007669"/>
    <property type="project" value="TreeGrafter"/>
</dbReference>
<evidence type="ECO:0000256" key="4">
    <source>
        <dbReference type="ARBA" id="ARBA00022490"/>
    </source>
</evidence>
<dbReference type="InParanoid" id="H2AN82"/>
<keyword evidence="6" id="KW-0677">Repeat</keyword>
<keyword evidence="8" id="KW-0539">Nucleus</keyword>
<dbReference type="SUPFAM" id="SSF54427">
    <property type="entry name" value="NTF2-like"/>
    <property type="match status" value="1"/>
</dbReference>
<evidence type="ECO:0000256" key="2">
    <source>
        <dbReference type="ARBA" id="ARBA00009285"/>
    </source>
</evidence>
<dbReference type="Pfam" id="PF22602">
    <property type="entry name" value="NXF_NTF2"/>
    <property type="match status" value="1"/>
</dbReference>
<dbReference type="Gene3D" id="3.10.450.50">
    <property type="match status" value="1"/>
</dbReference>
<dbReference type="RefSeq" id="XP_003954967.1">
    <property type="nucleotide sequence ID" value="XM_003954918.1"/>
</dbReference>
<protein>
    <recommendedName>
        <fullName evidence="10">mRNA export factor MEX67</fullName>
    </recommendedName>
</protein>
<dbReference type="SMART" id="SM00804">
    <property type="entry name" value="TAP_C"/>
    <property type="match status" value="1"/>
</dbReference>
<dbReference type="InterPro" id="IPR040736">
    <property type="entry name" value="Mex67_RRM"/>
</dbReference>
<keyword evidence="7" id="KW-0509">mRNA transport</keyword>
<dbReference type="Proteomes" id="UP000005220">
    <property type="component" value="Chromosome 1"/>
</dbReference>
<keyword evidence="3" id="KW-0813">Transport</keyword>
<dbReference type="SUPFAM" id="SSF46934">
    <property type="entry name" value="UBA-like"/>
    <property type="match status" value="1"/>
</dbReference>
<dbReference type="InterPro" id="IPR030217">
    <property type="entry name" value="NXF_fam"/>
</dbReference>
<dbReference type="PROSITE" id="PS51281">
    <property type="entry name" value="TAP_C"/>
    <property type="match status" value="1"/>
</dbReference>
<comment type="function">
    <text evidence="9">Involved in the export of mRNA from the nucleus to the cytoplasm.</text>
</comment>
<dbReference type="STRING" id="1071382.H2AN82"/>
<dbReference type="InterPro" id="IPR005637">
    <property type="entry name" value="TAP_C_dom"/>
</dbReference>
<dbReference type="InterPro" id="IPR057125">
    <property type="entry name" value="NXF1/2/3/5-like_LRR"/>
</dbReference>